<keyword evidence="1" id="KW-1133">Transmembrane helix</keyword>
<feature type="transmembrane region" description="Helical" evidence="1">
    <location>
        <begin position="92"/>
        <end position="111"/>
    </location>
</feature>
<feature type="non-terminal residue" evidence="2">
    <location>
        <position position="129"/>
    </location>
</feature>
<proteinExistence type="predicted"/>
<dbReference type="EMBL" id="UINC01013807">
    <property type="protein sequence ID" value="SVA59392.1"/>
    <property type="molecule type" value="Genomic_DNA"/>
</dbReference>
<reference evidence="2" key="1">
    <citation type="submission" date="2018-05" db="EMBL/GenBank/DDBJ databases">
        <authorList>
            <person name="Lanie J.A."/>
            <person name="Ng W.-L."/>
            <person name="Kazmierczak K.M."/>
            <person name="Andrzejewski T.M."/>
            <person name="Davidsen T.M."/>
            <person name="Wayne K.J."/>
            <person name="Tettelin H."/>
            <person name="Glass J.I."/>
            <person name="Rusch D."/>
            <person name="Podicherti R."/>
            <person name="Tsui H.-C.T."/>
            <person name="Winkler M.E."/>
        </authorList>
    </citation>
    <scope>NUCLEOTIDE SEQUENCE</scope>
</reference>
<organism evidence="2">
    <name type="scientific">marine metagenome</name>
    <dbReference type="NCBI Taxonomy" id="408172"/>
    <lineage>
        <taxon>unclassified sequences</taxon>
        <taxon>metagenomes</taxon>
        <taxon>ecological metagenomes</taxon>
    </lineage>
</organism>
<accession>A0A381X4A7</accession>
<protein>
    <recommendedName>
        <fullName evidence="3">Glycosyl transferase family 1 domain-containing protein</fullName>
    </recommendedName>
</protein>
<name>A0A381X4A7_9ZZZZ</name>
<evidence type="ECO:0008006" key="3">
    <source>
        <dbReference type="Google" id="ProtNLM"/>
    </source>
</evidence>
<gene>
    <name evidence="2" type="ORF">METZ01_LOCUS112246</name>
</gene>
<dbReference type="AlphaFoldDB" id="A0A381X4A7"/>
<keyword evidence="1" id="KW-0472">Membrane</keyword>
<sequence>MKNTKTAFITFFPAVPDNMGSSTVVNSRFKSWPSEKKLFQLSHIKKINNKNTKTIFIRKEKPLNKILSLPKLICSVFLYLKNSKKKIIIIEGASWIFYSFLVFFLLKLFFLKSKIIYISHSIESEIRKK</sequence>
<keyword evidence="1" id="KW-0812">Transmembrane</keyword>
<evidence type="ECO:0000256" key="1">
    <source>
        <dbReference type="SAM" id="Phobius"/>
    </source>
</evidence>
<evidence type="ECO:0000313" key="2">
    <source>
        <dbReference type="EMBL" id="SVA59392.1"/>
    </source>
</evidence>